<sequence length="313" mass="35584">MKEAYMPNPEWESNKAVKVADYNDPGHRCAYIHKYALLYTGMVCDLLQKAILNESIVYDFFESKRRLTMCCLGGGPGTDIVGAFAAFISTIGFIPCSVTILDYAREWESTFKIVIQELKWGNLPMFSDMVKIPNFNYEYIGCNLLTEVASKYSVKKAISSADFLTMIKFISAAGCNYTRNMVKNVFHTMKPGAMLLFIDNAAGGFQGMVQQVANQCGMITVFGPLLHYDYEKSEFSITRYGYTSQSKTKVAVQIWKKPENRFFNTSQDLRSQYHRSSNVEQTRGSFRLQSNFIPEGARPQRYQADENRCCSII</sequence>
<protein>
    <submittedName>
        <fullName evidence="1">Uncharacterized protein</fullName>
    </submittedName>
</protein>
<evidence type="ECO:0000313" key="1">
    <source>
        <dbReference type="EMBL" id="GFQ72568.1"/>
    </source>
</evidence>
<evidence type="ECO:0000313" key="2">
    <source>
        <dbReference type="Proteomes" id="UP000887116"/>
    </source>
</evidence>
<accession>A0A8X6G2A8</accession>
<gene>
    <name evidence="1" type="primary">X975_16282</name>
    <name evidence="1" type="ORF">TNCT_37451</name>
</gene>
<dbReference type="OrthoDB" id="2126785at2759"/>
<keyword evidence="2" id="KW-1185">Reference proteome</keyword>
<dbReference type="AlphaFoldDB" id="A0A8X6G2A8"/>
<dbReference type="Proteomes" id="UP000887116">
    <property type="component" value="Unassembled WGS sequence"/>
</dbReference>
<organism evidence="1 2">
    <name type="scientific">Trichonephila clavata</name>
    <name type="common">Joro spider</name>
    <name type="synonym">Nephila clavata</name>
    <dbReference type="NCBI Taxonomy" id="2740835"/>
    <lineage>
        <taxon>Eukaryota</taxon>
        <taxon>Metazoa</taxon>
        <taxon>Ecdysozoa</taxon>
        <taxon>Arthropoda</taxon>
        <taxon>Chelicerata</taxon>
        <taxon>Arachnida</taxon>
        <taxon>Araneae</taxon>
        <taxon>Araneomorphae</taxon>
        <taxon>Entelegynae</taxon>
        <taxon>Araneoidea</taxon>
        <taxon>Nephilidae</taxon>
        <taxon>Trichonephila</taxon>
    </lineage>
</organism>
<proteinExistence type="predicted"/>
<name>A0A8X6G2A8_TRICU</name>
<reference evidence="1" key="1">
    <citation type="submission" date="2020-07" db="EMBL/GenBank/DDBJ databases">
        <title>Multicomponent nature underlies the extraordinary mechanical properties of spider dragline silk.</title>
        <authorList>
            <person name="Kono N."/>
            <person name="Nakamura H."/>
            <person name="Mori M."/>
            <person name="Yoshida Y."/>
            <person name="Ohtoshi R."/>
            <person name="Malay A.D."/>
            <person name="Moran D.A.P."/>
            <person name="Tomita M."/>
            <person name="Numata K."/>
            <person name="Arakawa K."/>
        </authorList>
    </citation>
    <scope>NUCLEOTIDE SEQUENCE</scope>
</reference>
<comment type="caution">
    <text evidence="1">The sequence shown here is derived from an EMBL/GenBank/DDBJ whole genome shotgun (WGS) entry which is preliminary data.</text>
</comment>
<dbReference type="EMBL" id="BMAO01011283">
    <property type="protein sequence ID" value="GFQ72568.1"/>
    <property type="molecule type" value="Genomic_DNA"/>
</dbReference>